<feature type="transmembrane region" description="Helical" evidence="1">
    <location>
        <begin position="133"/>
        <end position="152"/>
    </location>
</feature>
<keyword evidence="1" id="KW-1133">Transmembrane helix</keyword>
<feature type="transmembrane region" description="Helical" evidence="1">
    <location>
        <begin position="87"/>
        <end position="112"/>
    </location>
</feature>
<organism evidence="2 3">
    <name type="scientific">Arenicella xantha</name>
    <dbReference type="NCBI Taxonomy" id="644221"/>
    <lineage>
        <taxon>Bacteria</taxon>
        <taxon>Pseudomonadati</taxon>
        <taxon>Pseudomonadota</taxon>
        <taxon>Gammaproteobacteria</taxon>
        <taxon>Arenicellales</taxon>
        <taxon>Arenicellaceae</taxon>
        <taxon>Arenicella</taxon>
    </lineage>
</organism>
<evidence type="ECO:0000313" key="2">
    <source>
        <dbReference type="EMBL" id="RBP48300.1"/>
    </source>
</evidence>
<comment type="caution">
    <text evidence="2">The sequence shown here is derived from an EMBL/GenBank/DDBJ whole genome shotgun (WGS) entry which is preliminary data.</text>
</comment>
<name>A0A395JHU9_9GAMM</name>
<sequence length="249" mass="26820">MSDIYKAPESSLRDPAAAGEYGSVEKALNGDYSLRPVEVIKSAWAMLPGLKLPFWIAAIIYGVVSMAFSLFQTGIAGDPAQGSVNWGLYLGISVLQVAATAPLGAGLMMIGIKHSVGAPVEFKEIFKHFDKTLNLFLTMVIMYVLLIIGFLLLILPGIYLAIAFSFAMPLVVEKNMGPWEALMTSRKAITHKWFNMLGFAVLAMLVVLAGVLALLVGLIWAYPLVVLAAGIIYRDMFGVEASTIADSSV</sequence>
<dbReference type="InParanoid" id="A0A395JHU9"/>
<dbReference type="PANTHER" id="PTHR40076:SF1">
    <property type="entry name" value="MEMBRANE PROTEIN"/>
    <property type="match status" value="1"/>
</dbReference>
<dbReference type="EMBL" id="QNRT01000008">
    <property type="protein sequence ID" value="RBP48300.1"/>
    <property type="molecule type" value="Genomic_DNA"/>
</dbReference>
<feature type="transmembrane region" description="Helical" evidence="1">
    <location>
        <begin position="197"/>
        <end position="222"/>
    </location>
</feature>
<keyword evidence="3" id="KW-1185">Reference proteome</keyword>
<evidence type="ECO:0000313" key="3">
    <source>
        <dbReference type="Proteomes" id="UP000253083"/>
    </source>
</evidence>
<feature type="transmembrane region" description="Helical" evidence="1">
    <location>
        <begin position="54"/>
        <end position="75"/>
    </location>
</feature>
<dbReference type="OrthoDB" id="5516623at2"/>
<keyword evidence="1" id="KW-0812">Transmembrane</keyword>
<gene>
    <name evidence="2" type="ORF">DFR28_10829</name>
</gene>
<reference evidence="2 3" key="1">
    <citation type="submission" date="2018-06" db="EMBL/GenBank/DDBJ databases">
        <title>Genomic Encyclopedia of Type Strains, Phase IV (KMG-IV): sequencing the most valuable type-strain genomes for metagenomic binning, comparative biology and taxonomic classification.</title>
        <authorList>
            <person name="Goeker M."/>
        </authorList>
    </citation>
    <scope>NUCLEOTIDE SEQUENCE [LARGE SCALE GENOMIC DNA]</scope>
    <source>
        <strain evidence="2 3">DSM 24032</strain>
    </source>
</reference>
<dbReference type="AlphaFoldDB" id="A0A395JHU9"/>
<protein>
    <submittedName>
        <fullName evidence="2">Uncharacterized protein</fullName>
    </submittedName>
</protein>
<dbReference type="PANTHER" id="PTHR40076">
    <property type="entry name" value="MEMBRANE PROTEIN-RELATED"/>
    <property type="match status" value="1"/>
</dbReference>
<keyword evidence="1" id="KW-0472">Membrane</keyword>
<dbReference type="InterPro" id="IPR010380">
    <property type="entry name" value="DUF975"/>
</dbReference>
<accession>A0A395JHU9</accession>
<dbReference type="Proteomes" id="UP000253083">
    <property type="component" value="Unassembled WGS sequence"/>
</dbReference>
<dbReference type="RefSeq" id="WP_113955780.1">
    <property type="nucleotide sequence ID" value="NZ_QNRT01000008.1"/>
</dbReference>
<evidence type="ECO:0000256" key="1">
    <source>
        <dbReference type="SAM" id="Phobius"/>
    </source>
</evidence>
<proteinExistence type="predicted"/>